<dbReference type="Proteomes" id="UP000658733">
    <property type="component" value="Unassembled WGS sequence"/>
</dbReference>
<organism evidence="1 2">
    <name type="scientific">Methanobrevibacter arboriphilus</name>
    <dbReference type="NCBI Taxonomy" id="39441"/>
    <lineage>
        <taxon>Archaea</taxon>
        <taxon>Methanobacteriati</taxon>
        <taxon>Methanobacteriota</taxon>
        <taxon>Methanomada group</taxon>
        <taxon>Methanobacteria</taxon>
        <taxon>Methanobacteriales</taxon>
        <taxon>Methanobacteriaceae</taxon>
        <taxon>Methanobrevibacter</taxon>
    </lineage>
</organism>
<evidence type="ECO:0000313" key="1">
    <source>
        <dbReference type="EMBL" id="MBF4468113.1"/>
    </source>
</evidence>
<proteinExistence type="predicted"/>
<sequence length="139" mass="16301">MAILLTNISENILNENIIKESFTKLKNKDELINEEITEIFYLNEKISEQNGIFDNIKVNKFEIDINKDMNEVYNDINQIIEDILDKKQFIDVIVDTSFLAYLILEVLIKNFKITDVFMLENNKLTKAHPCGCEPEYKGY</sequence>
<dbReference type="AlphaFoldDB" id="A0A843ADV9"/>
<comment type="caution">
    <text evidence="1">The sequence shown here is derived from an EMBL/GenBank/DDBJ whole genome shotgun (WGS) entry which is preliminary data.</text>
</comment>
<protein>
    <submittedName>
        <fullName evidence="1">Uncharacterized protein</fullName>
    </submittedName>
</protein>
<dbReference type="RefSeq" id="WP_278521841.1">
    <property type="nucleotide sequence ID" value="NZ_JADIIN010000016.1"/>
</dbReference>
<accession>A0A843ADV9</accession>
<reference evidence="1" key="1">
    <citation type="submission" date="2020-10" db="EMBL/GenBank/DDBJ databases">
        <title>Dehalococcoides mccartyi of a TCE/Cr reducing biochatode.</title>
        <authorList>
            <person name="Matturro B."/>
        </authorList>
    </citation>
    <scope>NUCLEOTIDE SEQUENCE</scope>
    <source>
        <strain evidence="1">Bin4</strain>
    </source>
</reference>
<gene>
    <name evidence="1" type="ORF">ISP01_01780</name>
</gene>
<name>A0A843ADV9_METAZ</name>
<dbReference type="EMBL" id="JADIIN010000016">
    <property type="protein sequence ID" value="MBF4468113.1"/>
    <property type="molecule type" value="Genomic_DNA"/>
</dbReference>
<evidence type="ECO:0000313" key="2">
    <source>
        <dbReference type="Proteomes" id="UP000658733"/>
    </source>
</evidence>